<organism evidence="2 3">
    <name type="scientific">Deinococcus detaillensis</name>
    <dbReference type="NCBI Taxonomy" id="2592048"/>
    <lineage>
        <taxon>Bacteria</taxon>
        <taxon>Thermotogati</taxon>
        <taxon>Deinococcota</taxon>
        <taxon>Deinococci</taxon>
        <taxon>Deinococcales</taxon>
        <taxon>Deinococcaceae</taxon>
        <taxon>Deinococcus</taxon>
    </lineage>
</organism>
<dbReference type="OrthoDB" id="9783700at2"/>
<name>A0A553V1L3_9DEIO</name>
<dbReference type="Pfam" id="PF05096">
    <property type="entry name" value="Glu_cyclase_2"/>
    <property type="match status" value="1"/>
</dbReference>
<evidence type="ECO:0000313" key="2">
    <source>
        <dbReference type="EMBL" id="TSA86111.1"/>
    </source>
</evidence>
<comment type="caution">
    <text evidence="2">The sequence shown here is derived from an EMBL/GenBank/DDBJ whole genome shotgun (WGS) entry which is preliminary data.</text>
</comment>
<protein>
    <submittedName>
        <fullName evidence="2">Glutaminyl-peptide cyclotransferase</fullName>
    </submittedName>
</protein>
<feature type="compositionally biased region" description="Low complexity" evidence="1">
    <location>
        <begin position="66"/>
        <end position="80"/>
    </location>
</feature>
<dbReference type="InterPro" id="IPR007788">
    <property type="entry name" value="QCT"/>
</dbReference>
<dbReference type="Proteomes" id="UP000316092">
    <property type="component" value="Unassembled WGS sequence"/>
</dbReference>
<proteinExistence type="predicted"/>
<evidence type="ECO:0000313" key="3">
    <source>
        <dbReference type="Proteomes" id="UP000316092"/>
    </source>
</evidence>
<keyword evidence="2" id="KW-0808">Transferase</keyword>
<reference evidence="2 3" key="1">
    <citation type="submission" date="2019-07" db="EMBL/GenBank/DDBJ databases">
        <title>Deinococcus detaillus sp. nov., isolated from humus soil in Antarctica.</title>
        <authorList>
            <person name="Zhang K."/>
        </authorList>
    </citation>
    <scope>NUCLEOTIDE SEQUENCE [LARGE SCALE GENOMIC DNA]</scope>
    <source>
        <strain evidence="2 3">H1</strain>
    </source>
</reference>
<sequence length="321" mass="34693">MTRRPLLKLLPISSLWNPRPSLTLSGVVLGVLLCLPAQAATLVRSQPSAPLIKVSLSQPASTSTVPKPVLPSSAPSSPATSYSIPMLIPKVISRFPHDPNAFTEGFELVGSTLFESTGLVGQSSIRRTNLQNGEVLQSRVPPSSKVFSEGLTVLGEVAYQLTWQDGLVYLYNAQNLRSLGQLRYRGEGWGLTNDGKSLIMSDGSDTLYWRDPLSFAVTKKLRVTAAGAGIDKLNELEYLDGFVYANIWLSNKIARIDPLSGKVTAWIDVSNLAREAQAAAAKNGRELGFDDVPNGIAHNAAKGTLLLTGKRWPLVFEVKLP</sequence>
<dbReference type="EMBL" id="VKDB01000006">
    <property type="protein sequence ID" value="TSA86111.1"/>
    <property type="molecule type" value="Genomic_DNA"/>
</dbReference>
<accession>A0A553V1L3</accession>
<evidence type="ECO:0000256" key="1">
    <source>
        <dbReference type="SAM" id="MobiDB-lite"/>
    </source>
</evidence>
<dbReference type="RefSeq" id="WP_143720339.1">
    <property type="nucleotide sequence ID" value="NZ_VKDB01000006.1"/>
</dbReference>
<gene>
    <name evidence="2" type="ORF">FNU79_07955</name>
</gene>
<feature type="region of interest" description="Disordered" evidence="1">
    <location>
        <begin position="61"/>
        <end position="80"/>
    </location>
</feature>
<dbReference type="PANTHER" id="PTHR31270:SF1">
    <property type="entry name" value="GLUTAMINYL-PEPTIDE CYCLOTRANSFERASE"/>
    <property type="match status" value="1"/>
</dbReference>
<dbReference type="GO" id="GO:0016603">
    <property type="term" value="F:glutaminyl-peptide cyclotransferase activity"/>
    <property type="evidence" value="ECO:0007669"/>
    <property type="project" value="InterPro"/>
</dbReference>
<dbReference type="InterPro" id="IPR011044">
    <property type="entry name" value="Quino_amine_DH_bsu"/>
</dbReference>
<keyword evidence="3" id="KW-1185">Reference proteome</keyword>
<dbReference type="AlphaFoldDB" id="A0A553V1L3"/>
<dbReference type="SUPFAM" id="SSF50969">
    <property type="entry name" value="YVTN repeat-like/Quinoprotein amine dehydrogenase"/>
    <property type="match status" value="1"/>
</dbReference>
<dbReference type="PANTHER" id="PTHR31270">
    <property type="entry name" value="GLUTAMINYL-PEPTIDE CYCLOTRANSFERASE"/>
    <property type="match status" value="1"/>
</dbReference>